<dbReference type="InterPro" id="IPR017998">
    <property type="entry name" value="Chaperone_TCP-1"/>
</dbReference>
<dbReference type="Pfam" id="PF00118">
    <property type="entry name" value="Cpn60_TCP1"/>
    <property type="match status" value="1"/>
</dbReference>
<evidence type="ECO:0000313" key="11">
    <source>
        <dbReference type="EMBL" id="OMJ89369.1"/>
    </source>
</evidence>
<dbReference type="SUPFAM" id="SSF52029">
    <property type="entry name" value="GroEL apical domain-like"/>
    <property type="match status" value="1"/>
</dbReference>
<dbReference type="PROSITE" id="PS00750">
    <property type="entry name" value="TCP1_1"/>
    <property type="match status" value="1"/>
</dbReference>
<evidence type="ECO:0000256" key="2">
    <source>
        <dbReference type="ARBA" id="ARBA00008020"/>
    </source>
</evidence>
<evidence type="ECO:0000256" key="6">
    <source>
        <dbReference type="ARBA" id="ARBA00022840"/>
    </source>
</evidence>
<dbReference type="PROSITE" id="PS00995">
    <property type="entry name" value="TCP1_3"/>
    <property type="match status" value="1"/>
</dbReference>
<evidence type="ECO:0000256" key="4">
    <source>
        <dbReference type="ARBA" id="ARBA00022490"/>
    </source>
</evidence>
<dbReference type="InterPro" id="IPR002423">
    <property type="entry name" value="Cpn60/GroEL/TCP-1"/>
</dbReference>
<keyword evidence="6 10" id="KW-0067">ATP-binding</keyword>
<dbReference type="GO" id="GO:0005524">
    <property type="term" value="F:ATP binding"/>
    <property type="evidence" value="ECO:0007669"/>
    <property type="project" value="UniProtKB-KW"/>
</dbReference>
<dbReference type="GO" id="GO:0005832">
    <property type="term" value="C:chaperonin-containing T-complex"/>
    <property type="evidence" value="ECO:0007669"/>
    <property type="project" value="InterPro"/>
</dbReference>
<reference evidence="11 12" key="1">
    <citation type="submission" date="2016-11" db="EMBL/GenBank/DDBJ databases">
        <title>The macronuclear genome of Stentor coeruleus: a giant cell with tiny introns.</title>
        <authorList>
            <person name="Slabodnick M."/>
            <person name="Ruby J.G."/>
            <person name="Reiff S.B."/>
            <person name="Swart E.C."/>
            <person name="Gosai S."/>
            <person name="Prabakaran S."/>
            <person name="Witkowska E."/>
            <person name="Larue G.E."/>
            <person name="Fisher S."/>
            <person name="Freeman R.M."/>
            <person name="Gunawardena J."/>
            <person name="Chu W."/>
            <person name="Stover N.A."/>
            <person name="Gregory B.D."/>
            <person name="Nowacki M."/>
            <person name="Derisi J."/>
            <person name="Roy S.W."/>
            <person name="Marshall W.F."/>
            <person name="Sood P."/>
        </authorList>
    </citation>
    <scope>NUCLEOTIDE SEQUENCE [LARGE SCALE GENOMIC DNA]</scope>
    <source>
        <strain evidence="11">WM001</strain>
    </source>
</reference>
<dbReference type="InterPro" id="IPR027409">
    <property type="entry name" value="GroEL-like_apical_dom_sf"/>
</dbReference>
<keyword evidence="5 10" id="KW-0547">Nucleotide-binding</keyword>
<evidence type="ECO:0000256" key="8">
    <source>
        <dbReference type="ARBA" id="ARBA00024677"/>
    </source>
</evidence>
<dbReference type="Gene3D" id="3.50.7.10">
    <property type="entry name" value="GroEL"/>
    <property type="match status" value="1"/>
</dbReference>
<comment type="caution">
    <text evidence="11">The sequence shown here is derived from an EMBL/GenBank/DDBJ whole genome shotgun (WGS) entry which is preliminary data.</text>
</comment>
<gene>
    <name evidence="11" type="ORF">SteCoe_8468</name>
</gene>
<evidence type="ECO:0000256" key="5">
    <source>
        <dbReference type="ARBA" id="ARBA00022741"/>
    </source>
</evidence>
<dbReference type="PRINTS" id="PR00304">
    <property type="entry name" value="TCOMPLEXTCP1"/>
</dbReference>
<dbReference type="Proteomes" id="UP000187209">
    <property type="component" value="Unassembled WGS sequence"/>
</dbReference>
<dbReference type="CDD" id="cd03336">
    <property type="entry name" value="TCP1_beta"/>
    <property type="match status" value="1"/>
</dbReference>
<dbReference type="NCBIfam" id="TIGR02341">
    <property type="entry name" value="chap_CCT_beta"/>
    <property type="match status" value="1"/>
</dbReference>
<dbReference type="InterPro" id="IPR002194">
    <property type="entry name" value="Chaperonin_TCP-1_CS"/>
</dbReference>
<dbReference type="GO" id="GO:0140662">
    <property type="term" value="F:ATP-dependent protein folding chaperone"/>
    <property type="evidence" value="ECO:0007669"/>
    <property type="project" value="InterPro"/>
</dbReference>
<dbReference type="Gene3D" id="1.10.560.10">
    <property type="entry name" value="GroEL-like equatorial domain"/>
    <property type="match status" value="1"/>
</dbReference>
<dbReference type="FunFam" id="1.10.560.10:FF:000017">
    <property type="entry name" value="T-complex protein 1 subunit eta"/>
    <property type="match status" value="1"/>
</dbReference>
<comment type="similarity">
    <text evidence="2 10">Belongs to the TCP-1 chaperonin family.</text>
</comment>
<dbReference type="SUPFAM" id="SSF48592">
    <property type="entry name" value="GroEL equatorial domain-like"/>
    <property type="match status" value="1"/>
</dbReference>
<dbReference type="PANTHER" id="PTHR11353">
    <property type="entry name" value="CHAPERONIN"/>
    <property type="match status" value="1"/>
</dbReference>
<dbReference type="Gene3D" id="3.30.260.10">
    <property type="entry name" value="TCP-1-like chaperonin intermediate domain"/>
    <property type="match status" value="1"/>
</dbReference>
<comment type="subunit">
    <text evidence="3">Heterooligomeric complex of about 850 to 900 kDa that forms two stacked rings, 12 to 16 nm in diameter.</text>
</comment>
<dbReference type="InterPro" id="IPR053374">
    <property type="entry name" value="TCP-1_chaperonin"/>
</dbReference>
<organism evidence="11 12">
    <name type="scientific">Stentor coeruleus</name>
    <dbReference type="NCBI Taxonomy" id="5963"/>
    <lineage>
        <taxon>Eukaryota</taxon>
        <taxon>Sar</taxon>
        <taxon>Alveolata</taxon>
        <taxon>Ciliophora</taxon>
        <taxon>Postciliodesmatophora</taxon>
        <taxon>Heterotrichea</taxon>
        <taxon>Heterotrichida</taxon>
        <taxon>Stentoridae</taxon>
        <taxon>Stentor</taxon>
    </lineage>
</organism>
<protein>
    <recommendedName>
        <fullName evidence="9">CCT-beta</fullName>
    </recommendedName>
</protein>
<dbReference type="InterPro" id="IPR027410">
    <property type="entry name" value="TCP-1-like_intermed_sf"/>
</dbReference>
<dbReference type="PROSITE" id="PS00751">
    <property type="entry name" value="TCP1_2"/>
    <property type="match status" value="1"/>
</dbReference>
<dbReference type="InterPro" id="IPR012716">
    <property type="entry name" value="Chap_CCT_beta"/>
</dbReference>
<accession>A0A1R2CK06</accession>
<evidence type="ECO:0000313" key="12">
    <source>
        <dbReference type="Proteomes" id="UP000187209"/>
    </source>
</evidence>
<dbReference type="FunFam" id="3.50.7.10:FF:000002">
    <property type="entry name" value="T-complex protein 1 subunit beta"/>
    <property type="match status" value="1"/>
</dbReference>
<comment type="subcellular location">
    <subcellularLocation>
        <location evidence="1">Cytoplasm</location>
    </subcellularLocation>
</comment>
<keyword evidence="12" id="KW-1185">Reference proteome</keyword>
<dbReference type="GO" id="GO:0016887">
    <property type="term" value="F:ATP hydrolysis activity"/>
    <property type="evidence" value="ECO:0007669"/>
    <property type="project" value="InterPro"/>
</dbReference>
<evidence type="ECO:0000256" key="3">
    <source>
        <dbReference type="ARBA" id="ARBA00011531"/>
    </source>
</evidence>
<evidence type="ECO:0000256" key="10">
    <source>
        <dbReference type="RuleBase" id="RU004187"/>
    </source>
</evidence>
<evidence type="ECO:0000256" key="1">
    <source>
        <dbReference type="ARBA" id="ARBA00004496"/>
    </source>
</evidence>
<dbReference type="EMBL" id="MPUH01000127">
    <property type="protein sequence ID" value="OMJ89369.1"/>
    <property type="molecule type" value="Genomic_DNA"/>
</dbReference>
<sequence length="540" mass="58470">MSGAYQGKLDAAGNVNPQILSEEAEDSRGEMARMSSFVGAIAVADLVKTTLGPKGMDKILKSADPNEQKITVTNDGATILKSLFVDNPAAKILIDISKTQDDEVGDGTTTVAVFAGELLREAEQLILQKIHPQIIIQGWRLAVAEARKTLLSLAWDNNTDDDAFRKDLENVVGTTLSSKLLVQEKEHFISLAVDSVLRLKGSDDLKLIQVIKKAGGNLKDSFLADGFILEKKISNGSVHSIQNPSIMVANSSMDYDKIKIFGSKVKVDSIEKVAEIEAAEREKMRRKVDKILSYGPNVFINRQLIYDYPESLMVEKGVMVIEHADFDGVERLSAVLGADILSTFDNPDPSKLGSCGTIEEIIIGEDKAISFKNCQEGRASTIVLRGASSHLLDEAERSLHDALCVLIQTIKNKKVIFGGGHSEVAMSNATDALAKTIPGKKSLAVEAFGRALRKLPTIIADNGGFDSSELVSELRAAVNNGSKTAGIDMNKGVLGDMRELGIKECLRVKEQALLSASEAAEMILRVDEIVTCAPRKREGY</sequence>
<keyword evidence="4" id="KW-0963">Cytoplasm</keyword>
<dbReference type="OrthoDB" id="10248520at2759"/>
<evidence type="ECO:0000256" key="7">
    <source>
        <dbReference type="ARBA" id="ARBA00023186"/>
    </source>
</evidence>
<name>A0A1R2CK06_9CILI</name>
<dbReference type="AlphaFoldDB" id="A0A1R2CK06"/>
<proteinExistence type="inferred from homology"/>
<dbReference type="GO" id="GO:0051082">
    <property type="term" value="F:unfolded protein binding"/>
    <property type="evidence" value="ECO:0007669"/>
    <property type="project" value="InterPro"/>
</dbReference>
<dbReference type="NCBIfam" id="NF041083">
    <property type="entry name" value="thermosome_beta"/>
    <property type="match status" value="1"/>
</dbReference>
<comment type="function">
    <text evidence="8">Molecular chaperone; assists the folding of proteins upon ATP hydrolysis. Known to play a role, in vitro, in the folding of actin and tubulin.</text>
</comment>
<evidence type="ECO:0000256" key="9">
    <source>
        <dbReference type="ARBA" id="ARBA00033237"/>
    </source>
</evidence>
<keyword evidence="7 10" id="KW-0143">Chaperone</keyword>
<dbReference type="InterPro" id="IPR027413">
    <property type="entry name" value="GROEL-like_equatorial_sf"/>
</dbReference>
<dbReference type="SUPFAM" id="SSF54849">
    <property type="entry name" value="GroEL-intermediate domain like"/>
    <property type="match status" value="1"/>
</dbReference>